<dbReference type="SUPFAM" id="SSF51161">
    <property type="entry name" value="Trimeric LpxA-like enzymes"/>
    <property type="match status" value="1"/>
</dbReference>
<evidence type="ECO:0000256" key="1">
    <source>
        <dbReference type="ARBA" id="ARBA00007274"/>
    </source>
</evidence>
<comment type="caution">
    <text evidence="6">The sequence shown here is derived from an EMBL/GenBank/DDBJ whole genome shotgun (WGS) entry which is preliminary data.</text>
</comment>
<dbReference type="EMBL" id="BAAAEM010000002">
    <property type="protein sequence ID" value="GAA0464559.1"/>
    <property type="molecule type" value="Genomic_DNA"/>
</dbReference>
<evidence type="ECO:0000256" key="3">
    <source>
        <dbReference type="ARBA" id="ARBA00022737"/>
    </source>
</evidence>
<protein>
    <submittedName>
        <fullName evidence="6">Sugar O-acetyltransferase</fullName>
    </submittedName>
</protein>
<dbReference type="InterPro" id="IPR024688">
    <property type="entry name" value="Mac_dom"/>
</dbReference>
<evidence type="ECO:0000259" key="5">
    <source>
        <dbReference type="SMART" id="SM01266"/>
    </source>
</evidence>
<dbReference type="Gene3D" id="2.160.10.10">
    <property type="entry name" value="Hexapeptide repeat proteins"/>
    <property type="match status" value="1"/>
</dbReference>
<evidence type="ECO:0000256" key="2">
    <source>
        <dbReference type="ARBA" id="ARBA00022679"/>
    </source>
</evidence>
<name>A0ABP3JUU0_9SPHN</name>
<dbReference type="RefSeq" id="WP_326838469.1">
    <property type="nucleotide sequence ID" value="NZ_BAAAEM010000002.1"/>
</dbReference>
<comment type="similarity">
    <text evidence="1">Belongs to the transferase hexapeptide repeat family.</text>
</comment>
<evidence type="ECO:0000313" key="7">
    <source>
        <dbReference type="Proteomes" id="UP001500713"/>
    </source>
</evidence>
<keyword evidence="4" id="KW-0012">Acyltransferase</keyword>
<keyword evidence="3" id="KW-0677">Repeat</keyword>
<dbReference type="SMART" id="SM01266">
    <property type="entry name" value="Mac"/>
    <property type="match status" value="1"/>
</dbReference>
<dbReference type="PROSITE" id="PS00101">
    <property type="entry name" value="HEXAPEP_TRANSFERASES"/>
    <property type="match status" value="1"/>
</dbReference>
<evidence type="ECO:0000313" key="6">
    <source>
        <dbReference type="EMBL" id="GAA0464559.1"/>
    </source>
</evidence>
<proteinExistence type="inferred from homology"/>
<organism evidence="6 7">
    <name type="scientific">Parasphingorhabdus litoris</name>
    <dbReference type="NCBI Taxonomy" id="394733"/>
    <lineage>
        <taxon>Bacteria</taxon>
        <taxon>Pseudomonadati</taxon>
        <taxon>Pseudomonadota</taxon>
        <taxon>Alphaproteobacteria</taxon>
        <taxon>Sphingomonadales</taxon>
        <taxon>Sphingomonadaceae</taxon>
        <taxon>Parasphingorhabdus</taxon>
    </lineage>
</organism>
<reference evidence="7" key="1">
    <citation type="journal article" date="2019" name="Int. J. Syst. Evol. Microbiol.">
        <title>The Global Catalogue of Microorganisms (GCM) 10K type strain sequencing project: providing services to taxonomists for standard genome sequencing and annotation.</title>
        <authorList>
            <consortium name="The Broad Institute Genomics Platform"/>
            <consortium name="The Broad Institute Genome Sequencing Center for Infectious Disease"/>
            <person name="Wu L."/>
            <person name="Ma J."/>
        </authorList>
    </citation>
    <scope>NUCLEOTIDE SEQUENCE [LARGE SCALE GENOMIC DNA]</scope>
    <source>
        <strain evidence="7">JCM 14162</strain>
    </source>
</reference>
<dbReference type="CDD" id="cd03357">
    <property type="entry name" value="LbH_MAT_GAT"/>
    <property type="match status" value="1"/>
</dbReference>
<feature type="domain" description="Maltose/galactoside acetyltransferase" evidence="5">
    <location>
        <begin position="1"/>
        <end position="52"/>
    </location>
</feature>
<dbReference type="InterPro" id="IPR001451">
    <property type="entry name" value="Hexapep"/>
</dbReference>
<dbReference type="PANTHER" id="PTHR23416:SF23">
    <property type="entry name" value="ACETYLTRANSFERASE C18B11.09C-RELATED"/>
    <property type="match status" value="1"/>
</dbReference>
<keyword evidence="7" id="KW-1185">Reference proteome</keyword>
<dbReference type="InterPro" id="IPR011004">
    <property type="entry name" value="Trimer_LpxA-like_sf"/>
</dbReference>
<keyword evidence="2" id="KW-0808">Transferase</keyword>
<sequence>MQSGDLYDPGDPGLRADRASAQQFLRAYNRTTAEDHDIRRPLLSEHLGAIGKRATIRAPFYVDYGYNIFIGDNVFLNFGCVLLDVCKIEIGTHTQIGPGVQIYTADHPRDSEERRAGIEFGKPISIGSNVWIGGHAIILPGVSIGNDSIIGAGSVITRDVVEGTSVAGNPARIIR</sequence>
<dbReference type="Pfam" id="PF12464">
    <property type="entry name" value="Mac"/>
    <property type="match status" value="1"/>
</dbReference>
<dbReference type="Proteomes" id="UP001500713">
    <property type="component" value="Unassembled WGS sequence"/>
</dbReference>
<dbReference type="Pfam" id="PF00132">
    <property type="entry name" value="Hexapep"/>
    <property type="match status" value="1"/>
</dbReference>
<dbReference type="InterPro" id="IPR051159">
    <property type="entry name" value="Hexapeptide_acetyltransf"/>
</dbReference>
<dbReference type="InterPro" id="IPR018357">
    <property type="entry name" value="Hexapep_transf_CS"/>
</dbReference>
<dbReference type="PANTHER" id="PTHR23416">
    <property type="entry name" value="SIALIC ACID SYNTHASE-RELATED"/>
    <property type="match status" value="1"/>
</dbReference>
<evidence type="ECO:0000256" key="4">
    <source>
        <dbReference type="ARBA" id="ARBA00023315"/>
    </source>
</evidence>
<accession>A0ABP3JUU0</accession>
<gene>
    <name evidence="6" type="ORF">GCM10009096_01310</name>
</gene>